<comment type="caution">
    <text evidence="1">The sequence shown here is derived from an EMBL/GenBank/DDBJ whole genome shotgun (WGS) entry which is preliminary data.</text>
</comment>
<dbReference type="Proteomes" id="UP000237000">
    <property type="component" value="Unassembled WGS sequence"/>
</dbReference>
<dbReference type="AlphaFoldDB" id="A0A2P5FQU4"/>
<protein>
    <submittedName>
        <fullName evidence="1">Uncharacterized protein</fullName>
    </submittedName>
</protein>
<proteinExistence type="predicted"/>
<organism evidence="1 2">
    <name type="scientific">Trema orientale</name>
    <name type="common">Charcoal tree</name>
    <name type="synonym">Celtis orientalis</name>
    <dbReference type="NCBI Taxonomy" id="63057"/>
    <lineage>
        <taxon>Eukaryota</taxon>
        <taxon>Viridiplantae</taxon>
        <taxon>Streptophyta</taxon>
        <taxon>Embryophyta</taxon>
        <taxon>Tracheophyta</taxon>
        <taxon>Spermatophyta</taxon>
        <taxon>Magnoliopsida</taxon>
        <taxon>eudicotyledons</taxon>
        <taxon>Gunneridae</taxon>
        <taxon>Pentapetalae</taxon>
        <taxon>rosids</taxon>
        <taxon>fabids</taxon>
        <taxon>Rosales</taxon>
        <taxon>Cannabaceae</taxon>
        <taxon>Trema</taxon>
    </lineage>
</organism>
<reference evidence="2" key="1">
    <citation type="submission" date="2016-06" db="EMBL/GenBank/DDBJ databases">
        <title>Parallel loss of symbiosis genes in relatives of nitrogen-fixing non-legume Parasponia.</title>
        <authorList>
            <person name="Van Velzen R."/>
            <person name="Holmer R."/>
            <person name="Bu F."/>
            <person name="Rutten L."/>
            <person name="Van Zeijl A."/>
            <person name="Liu W."/>
            <person name="Santuari L."/>
            <person name="Cao Q."/>
            <person name="Sharma T."/>
            <person name="Shen D."/>
            <person name="Roswanjaya Y."/>
            <person name="Wardhani T."/>
            <person name="Kalhor M.S."/>
            <person name="Jansen J."/>
            <person name="Van den Hoogen J."/>
            <person name="Gungor B."/>
            <person name="Hartog M."/>
            <person name="Hontelez J."/>
            <person name="Verver J."/>
            <person name="Yang W.-C."/>
            <person name="Schijlen E."/>
            <person name="Repin R."/>
            <person name="Schilthuizen M."/>
            <person name="Schranz E."/>
            <person name="Heidstra R."/>
            <person name="Miyata K."/>
            <person name="Fedorova E."/>
            <person name="Kohlen W."/>
            <person name="Bisseling T."/>
            <person name="Smit S."/>
            <person name="Geurts R."/>
        </authorList>
    </citation>
    <scope>NUCLEOTIDE SEQUENCE [LARGE SCALE GENOMIC DNA]</scope>
    <source>
        <strain evidence="2">cv. RG33-2</strain>
    </source>
</reference>
<keyword evidence="2" id="KW-1185">Reference proteome</keyword>
<gene>
    <name evidence="1" type="ORF">TorRG33x02_039460</name>
</gene>
<dbReference type="InParanoid" id="A0A2P5FQU4"/>
<sequence>MEIGHFFKYRLRNNLKRDGYTFLLRTRKDIMPVKQSAQPSQQQIREEYIEVVKWAGQGWKGRSGLACKK</sequence>
<evidence type="ECO:0000313" key="1">
    <source>
        <dbReference type="EMBL" id="POO00168.1"/>
    </source>
</evidence>
<accession>A0A2P5FQU4</accession>
<name>A0A2P5FQU4_TREOI</name>
<evidence type="ECO:0000313" key="2">
    <source>
        <dbReference type="Proteomes" id="UP000237000"/>
    </source>
</evidence>
<dbReference type="EMBL" id="JXTC01000014">
    <property type="protein sequence ID" value="POO00168.1"/>
    <property type="molecule type" value="Genomic_DNA"/>
</dbReference>